<dbReference type="PROSITE" id="PS51412">
    <property type="entry name" value="MACPF_2"/>
    <property type="match status" value="1"/>
</dbReference>
<dbReference type="PRINTS" id="PR00764">
    <property type="entry name" value="COMPLEMENTC9"/>
</dbReference>
<dbReference type="PANTHER" id="PTHR45742:SF3">
    <property type="entry name" value="COMPLEMENT COMPONENT C9"/>
    <property type="match status" value="1"/>
</dbReference>
<reference evidence="16" key="1">
    <citation type="journal article" date="2023" name="DNA Res.">
        <title>Chromosome-level genome assembly of Phrynocephalus forsythii using third-generation DNA sequencing and Hi-C analysis.</title>
        <authorList>
            <person name="Qi Y."/>
            <person name="Zhao W."/>
            <person name="Zhao Y."/>
            <person name="Niu C."/>
            <person name="Cao S."/>
            <person name="Zhang Y."/>
        </authorList>
    </citation>
    <scope>NUCLEOTIDE SEQUENCE</scope>
    <source>
        <tissue evidence="16">Muscle</tissue>
    </source>
</reference>
<evidence type="ECO:0000256" key="5">
    <source>
        <dbReference type="ARBA" id="ARBA00022525"/>
    </source>
</evidence>
<evidence type="ECO:0000256" key="10">
    <source>
        <dbReference type="ARBA" id="ARBA00023162"/>
    </source>
</evidence>
<evidence type="ECO:0000256" key="2">
    <source>
        <dbReference type="ARBA" id="ARBA00004613"/>
    </source>
</evidence>
<comment type="caution">
    <text evidence="16">The sequence shown here is derived from an EMBL/GenBank/DDBJ whole genome shotgun (WGS) entry which is preliminary data.</text>
</comment>
<dbReference type="GO" id="GO:0005579">
    <property type="term" value="C:membrane attack complex"/>
    <property type="evidence" value="ECO:0007669"/>
    <property type="project" value="InterPro"/>
</dbReference>
<evidence type="ECO:0000313" key="17">
    <source>
        <dbReference type="Proteomes" id="UP001142489"/>
    </source>
</evidence>
<dbReference type="AlphaFoldDB" id="A0A9Q0XY85"/>
<accession>A0A9Q0XY85</accession>
<feature type="region of interest" description="Disordered" evidence="14">
    <location>
        <begin position="397"/>
        <end position="429"/>
    </location>
</feature>
<evidence type="ECO:0000256" key="8">
    <source>
        <dbReference type="ARBA" id="ARBA00023136"/>
    </source>
</evidence>
<dbReference type="GO" id="GO:0031640">
    <property type="term" value="P:killing of cells of another organism"/>
    <property type="evidence" value="ECO:0007669"/>
    <property type="project" value="UniProtKB-KW"/>
</dbReference>
<dbReference type="Gene3D" id="2.20.100.10">
    <property type="entry name" value="Thrombospondin type-1 (TSP1) repeat"/>
    <property type="match status" value="1"/>
</dbReference>
<keyword evidence="5" id="KW-0964">Secreted</keyword>
<dbReference type="SUPFAM" id="SSF57196">
    <property type="entry name" value="EGF/Laminin"/>
    <property type="match status" value="1"/>
</dbReference>
<evidence type="ECO:0000256" key="6">
    <source>
        <dbReference type="ARBA" id="ARBA00022692"/>
    </source>
</evidence>
<dbReference type="PRINTS" id="PR01705">
    <property type="entry name" value="TSP1REPEAT"/>
</dbReference>
<keyword evidence="17" id="KW-1185">Reference proteome</keyword>
<dbReference type="PROSITE" id="PS50092">
    <property type="entry name" value="TSP1"/>
    <property type="match status" value="1"/>
</dbReference>
<dbReference type="Proteomes" id="UP001142489">
    <property type="component" value="Unassembled WGS sequence"/>
</dbReference>
<evidence type="ECO:0000256" key="4">
    <source>
        <dbReference type="ARBA" id="ARBA00018261"/>
    </source>
</evidence>
<keyword evidence="6" id="KW-0812">Transmembrane</keyword>
<dbReference type="InterPro" id="IPR020863">
    <property type="entry name" value="MACPF_CS"/>
</dbReference>
<dbReference type="OrthoDB" id="10037824at2759"/>
<dbReference type="Pfam" id="PF01823">
    <property type="entry name" value="MACPF"/>
    <property type="match status" value="1"/>
</dbReference>
<dbReference type="GO" id="GO:0006957">
    <property type="term" value="P:complement activation, alternative pathway"/>
    <property type="evidence" value="ECO:0007669"/>
    <property type="project" value="UniProtKB-KW"/>
</dbReference>
<keyword evidence="8" id="KW-0472">Membrane</keyword>
<dbReference type="InterPro" id="IPR020864">
    <property type="entry name" value="MACPF"/>
</dbReference>
<organism evidence="16 17">
    <name type="scientific">Phrynocephalus forsythii</name>
    <dbReference type="NCBI Taxonomy" id="171643"/>
    <lineage>
        <taxon>Eukaryota</taxon>
        <taxon>Metazoa</taxon>
        <taxon>Chordata</taxon>
        <taxon>Craniata</taxon>
        <taxon>Vertebrata</taxon>
        <taxon>Euteleostomi</taxon>
        <taxon>Lepidosauria</taxon>
        <taxon>Squamata</taxon>
        <taxon>Bifurcata</taxon>
        <taxon>Unidentata</taxon>
        <taxon>Episquamata</taxon>
        <taxon>Toxicofera</taxon>
        <taxon>Iguania</taxon>
        <taxon>Acrodonta</taxon>
        <taxon>Agamidae</taxon>
        <taxon>Agaminae</taxon>
        <taxon>Phrynocephalus</taxon>
    </lineage>
</organism>
<keyword evidence="7" id="KW-0204">Cytolysis</keyword>
<feature type="domain" description="MACPF" evidence="15">
    <location>
        <begin position="1"/>
        <end position="335"/>
    </location>
</feature>
<keyword evidence="9" id="KW-1015">Disulfide bond</keyword>
<keyword evidence="10" id="KW-0391">Immunity</keyword>
<dbReference type="InterPro" id="IPR036383">
    <property type="entry name" value="TSP1_rpt_sf"/>
</dbReference>
<comment type="subcellular location">
    <subcellularLocation>
        <location evidence="1">Membrane</location>
    </subcellularLocation>
    <subcellularLocation>
        <location evidence="2">Secreted</location>
    </subcellularLocation>
</comment>
<gene>
    <name evidence="16" type="ORF">JRQ81_012976</name>
</gene>
<evidence type="ECO:0000259" key="15">
    <source>
        <dbReference type="PROSITE" id="PS51412"/>
    </source>
</evidence>
<evidence type="ECO:0000313" key="16">
    <source>
        <dbReference type="EMBL" id="KAJ7335035.1"/>
    </source>
</evidence>
<dbReference type="GO" id="GO:0005576">
    <property type="term" value="C:extracellular region"/>
    <property type="evidence" value="ECO:0007669"/>
    <property type="project" value="UniProtKB-SubCell"/>
</dbReference>
<dbReference type="SMART" id="SM00457">
    <property type="entry name" value="MACPF"/>
    <property type="match status" value="1"/>
</dbReference>
<proteinExistence type="inferred from homology"/>
<name>A0A9Q0XY85_9SAUR</name>
<evidence type="ECO:0000256" key="11">
    <source>
        <dbReference type="ARBA" id="ARBA00023180"/>
    </source>
</evidence>
<dbReference type="PROSITE" id="PS00279">
    <property type="entry name" value="MACPF_1"/>
    <property type="match status" value="1"/>
</dbReference>
<dbReference type="InterPro" id="IPR001862">
    <property type="entry name" value="MAC_perforin"/>
</dbReference>
<comment type="function">
    <text evidence="12">Pore-forming component of the membrane attack complex (MAC), a multiprotein complex activated by the complement cascade, which inserts into a target cell membrane and forms a pore, leading to target cell membrane rupture and cell lysis. The MAC is initiated by proteolytic cleavage of C5 into complement C5b in response to the classical, alternative, lectin and GZMK complement pathways. The complement pathways consist in a cascade of proteins that leads to phagocytosis and breakdown of pathogens and signaling that strengthens the adaptive immune system. Constitutes the pore-forming subunit of the MAC complex: during MAC assembly, C9 associates with the C5b8 intermediate complex, and polymerizes to complete the pore.</text>
</comment>
<dbReference type="PANTHER" id="PTHR45742">
    <property type="entry name" value="COMPLEMENT COMPONENT C6"/>
    <property type="match status" value="1"/>
</dbReference>
<evidence type="ECO:0000256" key="9">
    <source>
        <dbReference type="ARBA" id="ARBA00023157"/>
    </source>
</evidence>
<evidence type="ECO:0000256" key="7">
    <source>
        <dbReference type="ARBA" id="ARBA00022852"/>
    </source>
</evidence>
<dbReference type="Gene3D" id="2.10.25.10">
    <property type="entry name" value="Laminin"/>
    <property type="match status" value="1"/>
</dbReference>
<dbReference type="InterPro" id="IPR000884">
    <property type="entry name" value="TSP1_rpt"/>
</dbReference>
<comment type="subunit">
    <text evidence="13">Homooligomer; about 20 C9 chains oligomerize to give rise to a huge beta-barrel that forms a 100 Angstrom diameter pore in target membranes. Component of the membrane attack complex (MAC), composed of complement C5b, C6, C7, C8A, C8B, C8G and multiple copies of the pore-forming subunit C9.</text>
</comment>
<evidence type="ECO:0000256" key="13">
    <source>
        <dbReference type="ARBA" id="ARBA00093512"/>
    </source>
</evidence>
<keyword evidence="10" id="KW-0399">Innate immunity</keyword>
<sequence>MKPRANPFHNEFFNGMCDRVRDGNSGIYYRKPWNVAVLNYETSGEKTFRSEYYEDQVTSLKELLSETKHTFEAGISLKLTPTETTGRNNTYSINVGITANGTNSISTFLNDSKGKKKLFLHVKSSIQLGSFVMRTRDVRLNEVFMEDLKYLPTEYEKGEYFKFLETYGTHYAQRGTYGGKYELLYILDDETMIKEGITKTDVSNCLGYTVGLDISGPGVTISPNIKNGKCNTEKMRQVSKSSPNGTVNGVLSQVQGGKTEVLVRLKEQLSTGQKVIDIENYVQWAATLPDAPVVISQNPSPISTLVPSKMPDAEIKKQNIERAVEDYIAEYNVCKCQPCQNGGTVLLLNGKCECACTPYFRGEACQIPSSTFNPGQVAVDGRWSCWSSWSACQQGERSRTRECNNPAPGNGGKPCPGANSEPGYCSDRE</sequence>
<evidence type="ECO:0000256" key="14">
    <source>
        <dbReference type="SAM" id="MobiDB-lite"/>
    </source>
</evidence>
<keyword evidence="10" id="KW-0179">Complement alternate pathway</keyword>
<keyword evidence="11" id="KW-0325">Glycoprotein</keyword>
<comment type="similarity">
    <text evidence="3">Belongs to the complement C6/C7/C8/C9 family.</text>
</comment>
<dbReference type="EMBL" id="JAPFRF010000004">
    <property type="protein sequence ID" value="KAJ7335035.1"/>
    <property type="molecule type" value="Genomic_DNA"/>
</dbReference>
<evidence type="ECO:0000256" key="1">
    <source>
        <dbReference type="ARBA" id="ARBA00004370"/>
    </source>
</evidence>
<evidence type="ECO:0000256" key="12">
    <source>
        <dbReference type="ARBA" id="ARBA00093294"/>
    </source>
</evidence>
<dbReference type="SUPFAM" id="SSF82895">
    <property type="entry name" value="TSP-1 type 1 repeat"/>
    <property type="match status" value="1"/>
</dbReference>
<evidence type="ECO:0000256" key="3">
    <source>
        <dbReference type="ARBA" id="ARBA00009214"/>
    </source>
</evidence>
<protein>
    <recommendedName>
        <fullName evidence="4">Complement component C9</fullName>
    </recommendedName>
</protein>